<gene>
    <name evidence="2" type="ORF">MPPM_0104</name>
</gene>
<dbReference type="AlphaFoldDB" id="A0A161JKZ0"/>
<feature type="chain" id="PRO_5007823556" evidence="1">
    <location>
        <begin position="33"/>
        <end position="90"/>
    </location>
</feature>
<dbReference type="RefSeq" id="WP_244573433.1">
    <property type="nucleotide sequence ID" value="NZ_AP014809.1"/>
</dbReference>
<dbReference type="Proteomes" id="UP000218288">
    <property type="component" value="Chromosome"/>
</dbReference>
<evidence type="ECO:0000256" key="1">
    <source>
        <dbReference type="SAM" id="SignalP"/>
    </source>
</evidence>
<evidence type="ECO:0000313" key="2">
    <source>
        <dbReference type="EMBL" id="BAU88709.1"/>
    </source>
</evidence>
<sequence>MRAVGPRKKHLPTALVGLVLTCLVGSVMQVEAQEFHDTPSETIRDRQACTSDVMNLCRAFIPNRTAITNCLVENIDHLSPACRTVIASRR</sequence>
<protein>
    <submittedName>
        <fullName evidence="2">Succinate dehydrogenase cytochrome b556 subunit</fullName>
    </submittedName>
</protein>
<dbReference type="EMBL" id="AP014809">
    <property type="protein sequence ID" value="BAU88709.1"/>
    <property type="molecule type" value="Genomic_DNA"/>
</dbReference>
<reference evidence="2 3" key="1">
    <citation type="journal article" date="2016" name="Genome Announc.">
        <title>Complete Genome Sequence of Methylobacterium populi P-1M, Isolated from Pink-Pigmented Household Biofilm.</title>
        <authorList>
            <person name="Morohoshi T."/>
            <person name="Ikeda T."/>
        </authorList>
    </citation>
    <scope>NUCLEOTIDE SEQUENCE [LARGE SCALE GENOMIC DNA]</scope>
    <source>
        <strain evidence="2 3">P-1M</strain>
    </source>
</reference>
<evidence type="ECO:0000313" key="3">
    <source>
        <dbReference type="Proteomes" id="UP000218288"/>
    </source>
</evidence>
<accession>A0A161JKZ0</accession>
<organism evidence="2 3">
    <name type="scientific">Methylorubrum populi</name>
    <dbReference type="NCBI Taxonomy" id="223967"/>
    <lineage>
        <taxon>Bacteria</taxon>
        <taxon>Pseudomonadati</taxon>
        <taxon>Pseudomonadota</taxon>
        <taxon>Alphaproteobacteria</taxon>
        <taxon>Hyphomicrobiales</taxon>
        <taxon>Methylobacteriaceae</taxon>
        <taxon>Methylorubrum</taxon>
    </lineage>
</organism>
<proteinExistence type="predicted"/>
<feature type="signal peptide" evidence="1">
    <location>
        <begin position="1"/>
        <end position="32"/>
    </location>
</feature>
<name>A0A161JKZ0_9HYPH</name>
<keyword evidence="1" id="KW-0732">Signal</keyword>